<reference evidence="1 2" key="1">
    <citation type="submission" date="2024-01" db="EMBL/GenBank/DDBJ databases">
        <title>Genome assemblies of Stephania.</title>
        <authorList>
            <person name="Yang L."/>
        </authorList>
    </citation>
    <scope>NUCLEOTIDE SEQUENCE [LARGE SCALE GENOMIC DNA]</scope>
    <source>
        <strain evidence="1">QJT</strain>
        <tissue evidence="1">Leaf</tissue>
    </source>
</reference>
<keyword evidence="2" id="KW-1185">Reference proteome</keyword>
<protein>
    <submittedName>
        <fullName evidence="1">Uncharacterized protein</fullName>
    </submittedName>
</protein>
<accession>A0AAP0KJF1</accession>
<sequence>MALEVDMILGFIQQQGYTSMDELHRGMEQLFVDMVSESESLVQLPGIVIKEIIESSPEDLENRLRNALKIVSRIDKELEGLLQWSFPIGNTITSLVTDAAMVGDERATLESNSGKNLLLMRTQTTRFKSWRTRVACHLTVVRSAGLFQQGPRELASEIEKIVSTDIVTELVKNFDWVSRESNHVTKEEMIEEEYLHKGLKCREGVVLDEWTLRKSGEDMKRLIAKSVAKVPNHLIKLLHQTPPSTQEYSLATLLKTHEHYHTDISSLSMVVLAGFATLSMPSSRSQCILGSLDEVFEILFYIDQRLPTTSLFERKTSCANKVWRFKEFFGTLFEKTKSEVVASQLQIDQVIEDLESVAGKLTSLENYPIAHEVEVISCFIRHEAYTSMDELHKGMEQLFVDMLSEHLVQLPGIIFKDIIGSSLEDMEKKLRDALKVVSRIDKKLEGVLQWSFPVGSTITSLVTEAATSMDGEDNGNTIAIDVNSNEIPVTENHSSVSFEDASGKKNYTLRFTTGEGDISSIVSAAAQDEVIEIE</sequence>
<organism evidence="1 2">
    <name type="scientific">Stephania japonica</name>
    <dbReference type="NCBI Taxonomy" id="461633"/>
    <lineage>
        <taxon>Eukaryota</taxon>
        <taxon>Viridiplantae</taxon>
        <taxon>Streptophyta</taxon>
        <taxon>Embryophyta</taxon>
        <taxon>Tracheophyta</taxon>
        <taxon>Spermatophyta</taxon>
        <taxon>Magnoliopsida</taxon>
        <taxon>Ranunculales</taxon>
        <taxon>Menispermaceae</taxon>
        <taxon>Menispermoideae</taxon>
        <taxon>Cissampelideae</taxon>
        <taxon>Stephania</taxon>
    </lineage>
</organism>
<dbReference type="EMBL" id="JBBNAE010000001">
    <property type="protein sequence ID" value="KAK9152853.1"/>
    <property type="molecule type" value="Genomic_DNA"/>
</dbReference>
<comment type="caution">
    <text evidence="1">The sequence shown here is derived from an EMBL/GenBank/DDBJ whole genome shotgun (WGS) entry which is preliminary data.</text>
</comment>
<proteinExistence type="predicted"/>
<evidence type="ECO:0000313" key="1">
    <source>
        <dbReference type="EMBL" id="KAK9152853.1"/>
    </source>
</evidence>
<gene>
    <name evidence="1" type="ORF">Sjap_000333</name>
</gene>
<dbReference type="AlphaFoldDB" id="A0AAP0KJF1"/>
<dbReference type="Proteomes" id="UP001417504">
    <property type="component" value="Unassembled WGS sequence"/>
</dbReference>
<name>A0AAP0KJF1_9MAGN</name>
<evidence type="ECO:0000313" key="2">
    <source>
        <dbReference type="Proteomes" id="UP001417504"/>
    </source>
</evidence>